<dbReference type="Proteomes" id="UP000002316">
    <property type="component" value="Chromosome 8"/>
</dbReference>
<dbReference type="KEGG" id="tbg:TbgDal_VIII2040"/>
<evidence type="ECO:0000256" key="1">
    <source>
        <dbReference type="SAM" id="Phobius"/>
    </source>
</evidence>
<proteinExistence type="predicted"/>
<reference evidence="3" key="1">
    <citation type="journal article" date="2010" name="PLoS Negl. Trop. Dis.">
        <title>The genome sequence of Trypanosoma brucei gambiense, causative agent of chronic human african trypanosomiasis.</title>
        <authorList>
            <person name="Jackson A.P."/>
            <person name="Sanders M."/>
            <person name="Berry A."/>
            <person name="McQuillan J."/>
            <person name="Aslett M.A."/>
            <person name="Quail M.A."/>
            <person name="Chukualim B."/>
            <person name="Capewell P."/>
            <person name="MacLeod A."/>
            <person name="Melville S.E."/>
            <person name="Gibson W."/>
            <person name="Barry J.D."/>
            <person name="Berriman M."/>
            <person name="Hertz-Fowler C."/>
        </authorList>
    </citation>
    <scope>NUCLEOTIDE SEQUENCE [LARGE SCALE GENOMIC DNA]</scope>
    <source>
        <strain evidence="3">MHOM/CI/86/DAL972</strain>
    </source>
</reference>
<dbReference type="GeneID" id="23863374"/>
<accession>C9ZV18</accession>
<keyword evidence="1" id="KW-0472">Membrane</keyword>
<sequence length="156" mass="18041">MCSLKNNPFGVSSFLHSEHAYTDTNIQAYINTIEPHAHPALLSVIYFEAAGVCPCFHPLTFLSLLLFVFLLFFFIGVFFSLFVVVLYNLYPLLSFCFSFLFRPLNTSTVSSFAILSWVEAPCDRTFVSTPFLQLPPFHNSTKLSSFCYYYHYYCYY</sequence>
<keyword evidence="1" id="KW-1133">Transmembrane helix</keyword>
<evidence type="ECO:0000313" key="3">
    <source>
        <dbReference type="Proteomes" id="UP000002316"/>
    </source>
</evidence>
<dbReference type="EMBL" id="FN554971">
    <property type="protein sequence ID" value="CBH13256.1"/>
    <property type="molecule type" value="Genomic_DNA"/>
</dbReference>
<feature type="transmembrane region" description="Helical" evidence="1">
    <location>
        <begin position="64"/>
        <end position="87"/>
    </location>
</feature>
<dbReference type="AlphaFoldDB" id="C9ZV18"/>
<organism evidence="2 3">
    <name type="scientific">Trypanosoma brucei gambiense (strain MHOM/CI/86/DAL972)</name>
    <dbReference type="NCBI Taxonomy" id="679716"/>
    <lineage>
        <taxon>Eukaryota</taxon>
        <taxon>Discoba</taxon>
        <taxon>Euglenozoa</taxon>
        <taxon>Kinetoplastea</taxon>
        <taxon>Metakinetoplastina</taxon>
        <taxon>Trypanosomatida</taxon>
        <taxon>Trypanosomatidae</taxon>
        <taxon>Trypanosoma</taxon>
    </lineage>
</organism>
<protein>
    <submittedName>
        <fullName evidence="2">Uncharacterized protein</fullName>
    </submittedName>
</protein>
<name>C9ZV18_TRYB9</name>
<gene>
    <name evidence="2" type="ORF">TbgDal_VIII2040</name>
</gene>
<dbReference type="RefSeq" id="XP_011775533.1">
    <property type="nucleotide sequence ID" value="XM_011777231.1"/>
</dbReference>
<evidence type="ECO:0000313" key="2">
    <source>
        <dbReference type="EMBL" id="CBH13256.1"/>
    </source>
</evidence>
<keyword evidence="1" id="KW-0812">Transmembrane</keyword>